<keyword evidence="2" id="KW-1185">Reference proteome</keyword>
<protein>
    <recommendedName>
        <fullName evidence="3">Phosphonate ABC transporter substrate-binding protein</fullName>
    </recommendedName>
</protein>
<dbReference type="KEGG" id="ccro:CMC5_067650"/>
<gene>
    <name evidence="1" type="ORF">CMC5_067650</name>
</gene>
<sequence>MKDIFLLVGAVASDPKGVTLWESFREHFREHGVILDFALFSTYERQVDALLRGHIDIAWNSALSHVRVKRATDGRSRTLAMREIDRDFHSKILVRREAGIRSLDGLQDKVLAVGSGDNAHSRLLPLHFLRQAGVDVGRIQLLGFDHDLGKHGDTAGAELSALAALHDGRAQAAAIGDAVWHAEHSQSRIDPHRVDVLWTTPAYDNAVFDAMPSISEAHAEAFQRCLVSMIWKNPKHRRIFEALGHKQWLAGRDDRYSALDAAVSAELVAG</sequence>
<organism evidence="1 2">
    <name type="scientific">Chondromyces crocatus</name>
    <dbReference type="NCBI Taxonomy" id="52"/>
    <lineage>
        <taxon>Bacteria</taxon>
        <taxon>Pseudomonadati</taxon>
        <taxon>Myxococcota</taxon>
        <taxon>Polyangia</taxon>
        <taxon>Polyangiales</taxon>
        <taxon>Polyangiaceae</taxon>
        <taxon>Chondromyces</taxon>
    </lineage>
</organism>
<dbReference type="PANTHER" id="PTHR35841:SF1">
    <property type="entry name" value="PHOSPHONATES-BINDING PERIPLASMIC PROTEIN"/>
    <property type="match status" value="1"/>
</dbReference>
<proteinExistence type="predicted"/>
<dbReference type="AlphaFoldDB" id="A0A0K1EPJ0"/>
<dbReference type="Pfam" id="PF12974">
    <property type="entry name" value="Phosphonate-bd"/>
    <property type="match status" value="1"/>
</dbReference>
<dbReference type="OrthoDB" id="5318791at2"/>
<dbReference type="Gene3D" id="3.40.190.10">
    <property type="entry name" value="Periplasmic binding protein-like II"/>
    <property type="match status" value="2"/>
</dbReference>
<evidence type="ECO:0008006" key="3">
    <source>
        <dbReference type="Google" id="ProtNLM"/>
    </source>
</evidence>
<dbReference type="Proteomes" id="UP000067626">
    <property type="component" value="Chromosome"/>
</dbReference>
<dbReference type="STRING" id="52.CMC5_067650"/>
<dbReference type="SUPFAM" id="SSF53850">
    <property type="entry name" value="Periplasmic binding protein-like II"/>
    <property type="match status" value="1"/>
</dbReference>
<dbReference type="RefSeq" id="WP_050434150.1">
    <property type="nucleotide sequence ID" value="NZ_CP012159.1"/>
</dbReference>
<evidence type="ECO:0000313" key="1">
    <source>
        <dbReference type="EMBL" id="AKT42538.1"/>
    </source>
</evidence>
<reference evidence="1 2" key="1">
    <citation type="submission" date="2015-07" db="EMBL/GenBank/DDBJ databases">
        <title>Genome analysis of myxobacterium Chondromyces crocatus Cm c5 reveals a high potential for natural compound synthesis and the genetic basis for the loss of fruiting body formation.</title>
        <authorList>
            <person name="Zaburannyi N."/>
            <person name="Bunk B."/>
            <person name="Maier J."/>
            <person name="Overmann J."/>
            <person name="Mueller R."/>
        </authorList>
    </citation>
    <scope>NUCLEOTIDE SEQUENCE [LARGE SCALE GENOMIC DNA]</scope>
    <source>
        <strain evidence="1 2">Cm c5</strain>
    </source>
</reference>
<dbReference type="PANTHER" id="PTHR35841">
    <property type="entry name" value="PHOSPHONATES-BINDING PERIPLASMIC PROTEIN"/>
    <property type="match status" value="1"/>
</dbReference>
<accession>A0A0K1EPJ0</accession>
<name>A0A0K1EPJ0_CHOCO</name>
<dbReference type="EMBL" id="CP012159">
    <property type="protein sequence ID" value="AKT42538.1"/>
    <property type="molecule type" value="Genomic_DNA"/>
</dbReference>
<evidence type="ECO:0000313" key="2">
    <source>
        <dbReference type="Proteomes" id="UP000067626"/>
    </source>
</evidence>